<keyword evidence="2" id="KW-1185">Reference proteome</keyword>
<evidence type="ECO:0008006" key="3">
    <source>
        <dbReference type="Google" id="ProtNLM"/>
    </source>
</evidence>
<comment type="caution">
    <text evidence="1">The sequence shown here is derived from an EMBL/GenBank/DDBJ whole genome shotgun (WGS) entry which is preliminary data.</text>
</comment>
<dbReference type="EMBL" id="CAWUHC010000130">
    <property type="protein sequence ID" value="CAK7234565.1"/>
    <property type="molecule type" value="Genomic_DNA"/>
</dbReference>
<accession>A0ABP0CR39</accession>
<evidence type="ECO:0000313" key="2">
    <source>
        <dbReference type="Proteomes" id="UP001642406"/>
    </source>
</evidence>
<sequence length="705" mass="79303">MFSRRENDKPLHLGLTPHCGLCGSAMLVGDACTSLLGIDRATRYQRCIKPFAYPKYGFFHGEWGVDYDDKDYEDSDDDPLLCRNPECSKGTADLEACTVHVDCRVLFQRMAAVGGYDDVESGDRLWIAAAWQRPWRQAAWLWLDQPDDRRVALSQVIAAVGDIDDNNGDSNEMSLKQILHGMQRLPPELVQIIHDMSSASLTWRLASVVGRFHYTSAHDGQHTTLPLDGIAAWERGNPASNVEPGAVQKPVIRLTMDHRGLCTIERLATLPTTPHRCIVHNEAYAIVNEKDVKGVIVHFRYGLARLELPFKLKGIHIWDTPSPPLLDDCNIVLKRLLPATRFQTVPLDRADGITFIFEHTKVEAVHVHTPATPAARSTVLSLDDTNITWVYVPIATDDRVLAVGVRRCGYQVRNAEIDQAYAAEQEEEEGDSDEEKEMDYTDYGNMYRDYSMGYLFRFEKAGDVYVGPMMSEPREDTLMASTPPISLLYSTLESFILSVVGAYSGSSTPLPKPLPPLSPPFGEHQFRPTLTANDQMSKISTAPLDGIVRVRVFTDPVRGFDRGLLFFYENGGQRALGQCRVGGVDNITDYERPACLCVTRDGYTHVIKKPAPREPGTQTWHVFYAQCADELEHVHNDHDDEEGGTNIWLCIPLGKPGCGQLQMTFSSKSGKLEVYEDDEDLREWREKRHDASFRAFVRPRKNKRS</sequence>
<protein>
    <recommendedName>
        <fullName evidence="3">F-box domain containing protein</fullName>
    </recommendedName>
</protein>
<proteinExistence type="predicted"/>
<evidence type="ECO:0000313" key="1">
    <source>
        <dbReference type="EMBL" id="CAK7234565.1"/>
    </source>
</evidence>
<organism evidence="1 2">
    <name type="scientific">Sporothrix bragantina</name>
    <dbReference type="NCBI Taxonomy" id="671064"/>
    <lineage>
        <taxon>Eukaryota</taxon>
        <taxon>Fungi</taxon>
        <taxon>Dikarya</taxon>
        <taxon>Ascomycota</taxon>
        <taxon>Pezizomycotina</taxon>
        <taxon>Sordariomycetes</taxon>
        <taxon>Sordariomycetidae</taxon>
        <taxon>Ophiostomatales</taxon>
        <taxon>Ophiostomataceae</taxon>
        <taxon>Sporothrix</taxon>
    </lineage>
</organism>
<name>A0ABP0CR39_9PEZI</name>
<dbReference type="Proteomes" id="UP001642406">
    <property type="component" value="Unassembled WGS sequence"/>
</dbReference>
<gene>
    <name evidence="1" type="ORF">SBRCBS47491_008990</name>
</gene>
<reference evidence="1 2" key="1">
    <citation type="submission" date="2024-01" db="EMBL/GenBank/DDBJ databases">
        <authorList>
            <person name="Allen C."/>
            <person name="Tagirdzhanova G."/>
        </authorList>
    </citation>
    <scope>NUCLEOTIDE SEQUENCE [LARGE SCALE GENOMIC DNA]</scope>
</reference>